<dbReference type="InterPro" id="IPR046496">
    <property type="entry name" value="DUF6589"/>
</dbReference>
<evidence type="ECO:0000259" key="2">
    <source>
        <dbReference type="PROSITE" id="PS50157"/>
    </source>
</evidence>
<feature type="domain" description="C2H2-type" evidence="2">
    <location>
        <begin position="499"/>
        <end position="523"/>
    </location>
</feature>
<accession>A0AAN8IXK1</accession>
<dbReference type="AlphaFoldDB" id="A0AAN8IXK1"/>
<dbReference type="GO" id="GO:0008270">
    <property type="term" value="F:zinc ion binding"/>
    <property type="evidence" value="ECO:0007669"/>
    <property type="project" value="UniProtKB-KW"/>
</dbReference>
<evidence type="ECO:0000313" key="3">
    <source>
        <dbReference type="EMBL" id="KAK6168270.1"/>
    </source>
</evidence>
<evidence type="ECO:0000256" key="1">
    <source>
        <dbReference type="PROSITE-ProRule" id="PRU00042"/>
    </source>
</evidence>
<dbReference type="Proteomes" id="UP001347796">
    <property type="component" value="Unassembled WGS sequence"/>
</dbReference>
<comment type="caution">
    <text evidence="3">The sequence shown here is derived from an EMBL/GenBank/DDBJ whole genome shotgun (WGS) entry which is preliminary data.</text>
</comment>
<protein>
    <recommendedName>
        <fullName evidence="2">C2H2-type domain-containing protein</fullName>
    </recommendedName>
</protein>
<dbReference type="PROSITE" id="PS50157">
    <property type="entry name" value="ZINC_FINGER_C2H2_2"/>
    <property type="match status" value="1"/>
</dbReference>
<dbReference type="EMBL" id="JAZGQO010000018">
    <property type="protein sequence ID" value="KAK6168270.1"/>
    <property type="molecule type" value="Genomic_DNA"/>
</dbReference>
<name>A0AAN8IXK1_PATCE</name>
<sequence length="752" mass="86549">MVICNPKEVVMGAVKIIKKESALICKGESQSMLHKKDFKDVFKFSWEHLYREILKFCPGLLSILTAATSETPPNLSNKGLRHILVASAVLLHGRNQLMSLIHYIIGLIMSHGGCTLKTIERLCNIGLSVHPSSINKKLSDWENFLDSEISILKQSWENGSDIKYQLVGDNWDKNILPSYRTSQQQTVSLHLFNLIAVVDRVIPQPDSFVTKAIKTAEEIELTQYIPSVEEQNQLMTEFTFLYATSIIENHPQLNKHFKNVYPVHLDHSCSQYAGTKTCQYPLGLYDCNENKTQEVIRLMKELTNKYVPTKDGEIIEPIFFGGDRLTDERIQCAQTAMSNASSAKERLEGFISKIEDFHRLMNFLEAIFKLTYCTKSSYEQGTVYYYRNILNLRNVKGNVKNSYRAYKMLYYTILDALFMVFFLLHFGLDKIEDELPLPVGFETFTQPAKIRWLNNTCSSILKERFFDSSSDLFSKLREGLGNSDHPENYWISNNKDGRLQCHFCNKTYAYVGSLKSHEKDIHSVHIDVPKGRSTQKSVKTMEDHLYMLFKLVLLHKNLDSAVDMGDGERCVRSAKYELPVYNLTNKTKYMIGSIHLTSLTSGMLPSDQEKRLINNRFINLQGGKNNNMALDEYVEMVNRDSKVACSGHQTKESILSHSKEYPHLINISKHFDSVSEVRKRKGFHHLPSYKEDVNKVTKDLLQMKIFSENVSRELKSKSIAADRNLFDKCLPRLSTMIYRHRPSGPFHRLRNQ</sequence>
<proteinExistence type="predicted"/>
<keyword evidence="1" id="KW-0863">Zinc-finger</keyword>
<evidence type="ECO:0000313" key="4">
    <source>
        <dbReference type="Proteomes" id="UP001347796"/>
    </source>
</evidence>
<keyword evidence="4" id="KW-1185">Reference proteome</keyword>
<dbReference type="PROSITE" id="PS00028">
    <property type="entry name" value="ZINC_FINGER_C2H2_1"/>
    <property type="match status" value="1"/>
</dbReference>
<keyword evidence="1" id="KW-0479">Metal-binding</keyword>
<gene>
    <name evidence="3" type="ORF">SNE40_022131</name>
</gene>
<dbReference type="Pfam" id="PF20231">
    <property type="entry name" value="DUF6589"/>
    <property type="match status" value="1"/>
</dbReference>
<organism evidence="3 4">
    <name type="scientific">Patella caerulea</name>
    <name type="common">Rayed Mediterranean limpet</name>
    <dbReference type="NCBI Taxonomy" id="87958"/>
    <lineage>
        <taxon>Eukaryota</taxon>
        <taxon>Metazoa</taxon>
        <taxon>Spiralia</taxon>
        <taxon>Lophotrochozoa</taxon>
        <taxon>Mollusca</taxon>
        <taxon>Gastropoda</taxon>
        <taxon>Patellogastropoda</taxon>
        <taxon>Patelloidea</taxon>
        <taxon>Patellidae</taxon>
        <taxon>Patella</taxon>
    </lineage>
</organism>
<keyword evidence="1" id="KW-0862">Zinc</keyword>
<reference evidence="3 4" key="1">
    <citation type="submission" date="2024-01" db="EMBL/GenBank/DDBJ databases">
        <title>The genome of the rayed Mediterranean limpet Patella caerulea (Linnaeus, 1758).</title>
        <authorList>
            <person name="Anh-Thu Weber A."/>
            <person name="Halstead-Nussloch G."/>
        </authorList>
    </citation>
    <scope>NUCLEOTIDE SEQUENCE [LARGE SCALE GENOMIC DNA]</scope>
    <source>
        <strain evidence="3">AATW-2023a</strain>
        <tissue evidence="3">Whole specimen</tissue>
    </source>
</reference>
<dbReference type="InterPro" id="IPR013087">
    <property type="entry name" value="Znf_C2H2_type"/>
</dbReference>